<name>A0ACA9QT21_9GLOM</name>
<keyword evidence="2" id="KW-1185">Reference proteome</keyword>
<accession>A0ACA9QT21</accession>
<evidence type="ECO:0000313" key="2">
    <source>
        <dbReference type="Proteomes" id="UP000789920"/>
    </source>
</evidence>
<gene>
    <name evidence="1" type="ORF">RPERSI_LOCUS15620</name>
</gene>
<sequence length="87" mass="9706">MNQSTVQLINVQLQNNNSQPHGPQNIGRHQNTNGHLQRASNTGRTQNLFNNISIAVQSYADLVEGTYPFTRTQSIENPLPQSVQFST</sequence>
<organism evidence="1 2">
    <name type="scientific">Racocetra persica</name>
    <dbReference type="NCBI Taxonomy" id="160502"/>
    <lineage>
        <taxon>Eukaryota</taxon>
        <taxon>Fungi</taxon>
        <taxon>Fungi incertae sedis</taxon>
        <taxon>Mucoromycota</taxon>
        <taxon>Glomeromycotina</taxon>
        <taxon>Glomeromycetes</taxon>
        <taxon>Diversisporales</taxon>
        <taxon>Gigasporaceae</taxon>
        <taxon>Racocetra</taxon>
    </lineage>
</organism>
<evidence type="ECO:0000313" key="1">
    <source>
        <dbReference type="EMBL" id="CAG8764441.1"/>
    </source>
</evidence>
<protein>
    <submittedName>
        <fullName evidence="1">25331_t:CDS:1</fullName>
    </submittedName>
</protein>
<proteinExistence type="predicted"/>
<feature type="non-terminal residue" evidence="1">
    <location>
        <position position="87"/>
    </location>
</feature>
<dbReference type="EMBL" id="CAJVQC010037689">
    <property type="protein sequence ID" value="CAG8764441.1"/>
    <property type="molecule type" value="Genomic_DNA"/>
</dbReference>
<comment type="caution">
    <text evidence="1">The sequence shown here is derived from an EMBL/GenBank/DDBJ whole genome shotgun (WGS) entry which is preliminary data.</text>
</comment>
<reference evidence="1" key="1">
    <citation type="submission" date="2021-06" db="EMBL/GenBank/DDBJ databases">
        <authorList>
            <person name="Kallberg Y."/>
            <person name="Tangrot J."/>
            <person name="Rosling A."/>
        </authorList>
    </citation>
    <scope>NUCLEOTIDE SEQUENCE</scope>
    <source>
        <strain evidence="1">MA461A</strain>
    </source>
</reference>
<dbReference type="Proteomes" id="UP000789920">
    <property type="component" value="Unassembled WGS sequence"/>
</dbReference>